<accession>A0A7H4MTB0</accession>
<dbReference type="Gene3D" id="3.90.650.10">
    <property type="entry name" value="PurM-like C-terminal domain"/>
    <property type="match status" value="1"/>
</dbReference>
<organism evidence="2 3">
    <name type="scientific">Klebsiella michiganensis</name>
    <dbReference type="NCBI Taxonomy" id="1134687"/>
    <lineage>
        <taxon>Bacteria</taxon>
        <taxon>Pseudomonadati</taxon>
        <taxon>Pseudomonadota</taxon>
        <taxon>Gammaproteobacteria</taxon>
        <taxon>Enterobacterales</taxon>
        <taxon>Enterobacteriaceae</taxon>
        <taxon>Klebsiella/Raoultella group</taxon>
        <taxon>Klebsiella</taxon>
    </lineage>
</organism>
<name>A0A7H4MTB0_9ENTR</name>
<sequence>MLTPLIQTLRDVAGVKALRDATRGGVNAVAHEFAAASGCGIELHENKLPVNDTVRGVCELLGLDALNFANEGKLLIAVAREAAESVLAHLRSHPLGRDAAIIGEVVPRAGVRSVGLYGVKRTLDLPHAEPLPRIC</sequence>
<dbReference type="AlphaFoldDB" id="A0A7H4MTB0"/>
<dbReference type="Pfam" id="PF02769">
    <property type="entry name" value="AIRS_C"/>
    <property type="match status" value="1"/>
</dbReference>
<dbReference type="SUPFAM" id="SSF56042">
    <property type="entry name" value="PurM C-terminal domain-like"/>
    <property type="match status" value="1"/>
</dbReference>
<dbReference type="PANTHER" id="PTHR30303">
    <property type="entry name" value="HYDROGENASE ISOENZYMES FORMATION PROTEIN HYPE"/>
    <property type="match status" value="1"/>
</dbReference>
<feature type="domain" description="PurM-like C-terminal" evidence="1">
    <location>
        <begin position="13"/>
        <end position="112"/>
    </location>
</feature>
<dbReference type="PANTHER" id="PTHR30303:SF0">
    <property type="entry name" value="CARBAMOYL DEHYDRATASE HYPE"/>
    <property type="match status" value="1"/>
</dbReference>
<comment type="caution">
    <text evidence="2">The sequence shown here is derived from an EMBL/GenBank/DDBJ whole genome shotgun (WGS) entry which is preliminary data.</text>
</comment>
<proteinExistence type="predicted"/>
<dbReference type="GO" id="GO:0051604">
    <property type="term" value="P:protein maturation"/>
    <property type="evidence" value="ECO:0007669"/>
    <property type="project" value="TreeGrafter"/>
</dbReference>
<gene>
    <name evidence="2" type="primary">hypE_1</name>
    <name evidence="2" type="ORF">NCTC11694_05889</name>
</gene>
<evidence type="ECO:0000313" key="2">
    <source>
        <dbReference type="EMBL" id="STS99446.1"/>
    </source>
</evidence>
<dbReference type="InterPro" id="IPR036676">
    <property type="entry name" value="PurM-like_C_sf"/>
</dbReference>
<evidence type="ECO:0000259" key="1">
    <source>
        <dbReference type="Pfam" id="PF02769"/>
    </source>
</evidence>
<evidence type="ECO:0000313" key="3">
    <source>
        <dbReference type="Proteomes" id="UP000255050"/>
    </source>
</evidence>
<protein>
    <submittedName>
        <fullName evidence="2">[NiFe] hydrogenase metallocenter assembly protein HypE</fullName>
    </submittedName>
</protein>
<reference evidence="2 3" key="1">
    <citation type="submission" date="2018-06" db="EMBL/GenBank/DDBJ databases">
        <authorList>
            <consortium name="Pathogen Informatics"/>
            <person name="Doyle S."/>
        </authorList>
    </citation>
    <scope>NUCLEOTIDE SEQUENCE [LARGE SCALE GENOMIC DNA]</scope>
    <source>
        <strain evidence="2 3">NCTC11694</strain>
    </source>
</reference>
<dbReference type="InterPro" id="IPR011854">
    <property type="entry name" value="HypE"/>
</dbReference>
<dbReference type="InterPro" id="IPR010918">
    <property type="entry name" value="PurM-like_C_dom"/>
</dbReference>
<dbReference type="Proteomes" id="UP000255050">
    <property type="component" value="Unassembled WGS sequence"/>
</dbReference>
<dbReference type="EMBL" id="UGJR01000005">
    <property type="protein sequence ID" value="STS99446.1"/>
    <property type="molecule type" value="Genomic_DNA"/>
</dbReference>